<feature type="region of interest" description="Disordered" evidence="7">
    <location>
        <begin position="403"/>
        <end position="435"/>
    </location>
</feature>
<feature type="region of interest" description="Disordered" evidence="7">
    <location>
        <begin position="1"/>
        <end position="24"/>
    </location>
</feature>
<dbReference type="SMART" id="SM00906">
    <property type="entry name" value="Fungal_trans"/>
    <property type="match status" value="1"/>
</dbReference>
<dbReference type="Pfam" id="PF04082">
    <property type="entry name" value="Fungal_trans"/>
    <property type="match status" value="1"/>
</dbReference>
<dbReference type="Proteomes" id="UP000700596">
    <property type="component" value="Unassembled WGS sequence"/>
</dbReference>
<evidence type="ECO:0000256" key="7">
    <source>
        <dbReference type="SAM" id="MobiDB-lite"/>
    </source>
</evidence>
<keyword evidence="4" id="KW-0238">DNA-binding</keyword>
<feature type="region of interest" description="Disordered" evidence="7">
    <location>
        <begin position="556"/>
        <end position="577"/>
    </location>
</feature>
<dbReference type="Gene3D" id="4.10.240.10">
    <property type="entry name" value="Zn(2)-C6 fungal-type DNA-binding domain"/>
    <property type="match status" value="1"/>
</dbReference>
<dbReference type="PROSITE" id="PS00463">
    <property type="entry name" value="ZN2_CY6_FUNGAL_1"/>
    <property type="match status" value="1"/>
</dbReference>
<sequence>MDEEPPTLQTSNTDGTGSVKRRRPALSCVECRKRKVKCDRAKPCGPCTRTKSPTCTYRPITNEGRMISLVSTSVRQGESSQYSPHGKGNPIGHDLSLDQYFTTRTSANAFESDSTIQALAKKVDELEGKLASLGNESTSPERGDASHQHGQFVKFKFFGESHWVNAIEPYDALGRSFVTTNPQTDRVEVNKSTELYIALVECKNMARVIKNARLSHSSHSPDIQSTMPPRTVSDELVQGYLRTFEGAFRVLHIPSFVEEYESYWTNPSTVRQSVLIKILLVCAIGVPFYRSEGQASLRARCTRWVQAAETWLNGPHGKSRLNLTGVQIHILLILARQVCKVDGDLVGISAGALLRSSMHLGLHRDPSLFSKISVFHAEMRRRLWATVLELTVHTSLDMGMSPLISPSDYDTRPPSNINDEDIHESKTTITPKPPHEFTQTSIQLAFLQTLPLRLEMTRLLNNIHTPPSYDTTIRLSTDLLTQYRITMSHLQPSSATSTLHSPTPFILKLYSTLIQRFALCLHRPYFLRARTDPRYYYSRKFCLDVSLSILAPCPPDSSSSAGEAENENANEDEEEEDDWIRLGTHSVGFLKHLILYSIGTVYIELIQQLTDLFHDPLHHHLHNNNTTTTTATTPSLPITFPTLRSTIIRLKKYSYQRIRCGEPNSKAAIFFCCALARIDAMAARRDPDPRILEAARESIQECARLMREAYRDEWGVDIDVGVGERENADVDAVVDRGCGGDGDTAGVGWSSGQDMDWESLMRDEILDFGFGFDVDGSPESWFLGGYEGGAGVEMGL</sequence>
<evidence type="ECO:0000256" key="2">
    <source>
        <dbReference type="ARBA" id="ARBA00022833"/>
    </source>
</evidence>
<evidence type="ECO:0000313" key="10">
    <source>
        <dbReference type="Proteomes" id="UP000700596"/>
    </source>
</evidence>
<keyword evidence="1" id="KW-0479">Metal-binding</keyword>
<dbReference type="InterPro" id="IPR036864">
    <property type="entry name" value="Zn2-C6_fun-type_DNA-bd_sf"/>
</dbReference>
<dbReference type="CDD" id="cd00067">
    <property type="entry name" value="GAL4"/>
    <property type="match status" value="1"/>
</dbReference>
<evidence type="ECO:0000256" key="1">
    <source>
        <dbReference type="ARBA" id="ARBA00022723"/>
    </source>
</evidence>
<accession>A0A9P9EAH5</accession>
<dbReference type="InterPro" id="IPR051430">
    <property type="entry name" value="Fungal_TF_Env_Response"/>
</dbReference>
<evidence type="ECO:0000256" key="5">
    <source>
        <dbReference type="ARBA" id="ARBA00023163"/>
    </source>
</evidence>
<dbReference type="AlphaFoldDB" id="A0A9P9EAH5"/>
<dbReference type="InterPro" id="IPR001138">
    <property type="entry name" value="Zn2Cys6_DnaBD"/>
</dbReference>
<gene>
    <name evidence="9" type="ORF">B0J11DRAFT_166337</name>
</gene>
<keyword evidence="6" id="KW-0539">Nucleus</keyword>
<dbReference type="PANTHER" id="PTHR31944">
    <property type="entry name" value="HEME-RESPONSIVE ZINC FINGER TRANSCRIPTION FACTOR HAP1"/>
    <property type="match status" value="1"/>
</dbReference>
<feature type="domain" description="Zn(2)-C6 fungal-type" evidence="8">
    <location>
        <begin position="27"/>
        <end position="57"/>
    </location>
</feature>
<dbReference type="GO" id="GO:0005634">
    <property type="term" value="C:nucleus"/>
    <property type="evidence" value="ECO:0007669"/>
    <property type="project" value="TreeGrafter"/>
</dbReference>
<dbReference type="GO" id="GO:0001228">
    <property type="term" value="F:DNA-binding transcription activator activity, RNA polymerase II-specific"/>
    <property type="evidence" value="ECO:0007669"/>
    <property type="project" value="TreeGrafter"/>
</dbReference>
<dbReference type="EMBL" id="JAGMWT010000002">
    <property type="protein sequence ID" value="KAH7135669.1"/>
    <property type="molecule type" value="Genomic_DNA"/>
</dbReference>
<dbReference type="CDD" id="cd12148">
    <property type="entry name" value="fungal_TF_MHR"/>
    <property type="match status" value="1"/>
</dbReference>
<organism evidence="9 10">
    <name type="scientific">Dendryphion nanum</name>
    <dbReference type="NCBI Taxonomy" id="256645"/>
    <lineage>
        <taxon>Eukaryota</taxon>
        <taxon>Fungi</taxon>
        <taxon>Dikarya</taxon>
        <taxon>Ascomycota</taxon>
        <taxon>Pezizomycotina</taxon>
        <taxon>Dothideomycetes</taxon>
        <taxon>Pleosporomycetidae</taxon>
        <taxon>Pleosporales</taxon>
        <taxon>Torulaceae</taxon>
        <taxon>Dendryphion</taxon>
    </lineage>
</organism>
<evidence type="ECO:0000313" key="9">
    <source>
        <dbReference type="EMBL" id="KAH7135669.1"/>
    </source>
</evidence>
<reference evidence="9" key="1">
    <citation type="journal article" date="2021" name="Nat. Commun.">
        <title>Genetic determinants of endophytism in the Arabidopsis root mycobiome.</title>
        <authorList>
            <person name="Mesny F."/>
            <person name="Miyauchi S."/>
            <person name="Thiergart T."/>
            <person name="Pickel B."/>
            <person name="Atanasova L."/>
            <person name="Karlsson M."/>
            <person name="Huettel B."/>
            <person name="Barry K.W."/>
            <person name="Haridas S."/>
            <person name="Chen C."/>
            <person name="Bauer D."/>
            <person name="Andreopoulos W."/>
            <person name="Pangilinan J."/>
            <person name="LaButti K."/>
            <person name="Riley R."/>
            <person name="Lipzen A."/>
            <person name="Clum A."/>
            <person name="Drula E."/>
            <person name="Henrissat B."/>
            <person name="Kohler A."/>
            <person name="Grigoriev I.V."/>
            <person name="Martin F.M."/>
            <person name="Hacquard S."/>
        </authorList>
    </citation>
    <scope>NUCLEOTIDE SEQUENCE</scope>
    <source>
        <strain evidence="9">MPI-CAGE-CH-0243</strain>
    </source>
</reference>
<dbReference type="OrthoDB" id="4337792at2759"/>
<dbReference type="GO" id="GO:0006351">
    <property type="term" value="P:DNA-templated transcription"/>
    <property type="evidence" value="ECO:0007669"/>
    <property type="project" value="InterPro"/>
</dbReference>
<evidence type="ECO:0000256" key="6">
    <source>
        <dbReference type="ARBA" id="ARBA00023242"/>
    </source>
</evidence>
<dbReference type="PROSITE" id="PS50048">
    <property type="entry name" value="ZN2_CY6_FUNGAL_2"/>
    <property type="match status" value="1"/>
</dbReference>
<evidence type="ECO:0000259" key="8">
    <source>
        <dbReference type="PROSITE" id="PS50048"/>
    </source>
</evidence>
<feature type="compositionally biased region" description="Acidic residues" evidence="7">
    <location>
        <begin position="564"/>
        <end position="577"/>
    </location>
</feature>
<dbReference type="Pfam" id="PF00172">
    <property type="entry name" value="Zn_clus"/>
    <property type="match status" value="1"/>
</dbReference>
<dbReference type="PANTHER" id="PTHR31944:SF131">
    <property type="entry name" value="HEME-RESPONSIVE ZINC FINGER TRANSCRIPTION FACTOR HAP1"/>
    <property type="match status" value="1"/>
</dbReference>
<dbReference type="SUPFAM" id="SSF57701">
    <property type="entry name" value="Zn2/Cys6 DNA-binding domain"/>
    <property type="match status" value="1"/>
</dbReference>
<keyword evidence="3" id="KW-0805">Transcription regulation</keyword>
<protein>
    <recommendedName>
        <fullName evidence="8">Zn(2)-C6 fungal-type domain-containing protein</fullName>
    </recommendedName>
</protein>
<keyword evidence="5" id="KW-0804">Transcription</keyword>
<name>A0A9P9EAH5_9PLEO</name>
<evidence type="ECO:0000256" key="4">
    <source>
        <dbReference type="ARBA" id="ARBA00023125"/>
    </source>
</evidence>
<comment type="caution">
    <text evidence="9">The sequence shown here is derived from an EMBL/GenBank/DDBJ whole genome shotgun (WGS) entry which is preliminary data.</text>
</comment>
<keyword evidence="10" id="KW-1185">Reference proteome</keyword>
<feature type="compositionally biased region" description="Polar residues" evidence="7">
    <location>
        <begin position="7"/>
        <end position="16"/>
    </location>
</feature>
<dbReference type="GO" id="GO:0000978">
    <property type="term" value="F:RNA polymerase II cis-regulatory region sequence-specific DNA binding"/>
    <property type="evidence" value="ECO:0007669"/>
    <property type="project" value="TreeGrafter"/>
</dbReference>
<dbReference type="GO" id="GO:0008270">
    <property type="term" value="F:zinc ion binding"/>
    <property type="evidence" value="ECO:0007669"/>
    <property type="project" value="InterPro"/>
</dbReference>
<proteinExistence type="predicted"/>
<evidence type="ECO:0000256" key="3">
    <source>
        <dbReference type="ARBA" id="ARBA00023015"/>
    </source>
</evidence>
<keyword evidence="2" id="KW-0862">Zinc</keyword>
<dbReference type="InterPro" id="IPR007219">
    <property type="entry name" value="XnlR_reg_dom"/>
</dbReference>
<dbReference type="SMART" id="SM00066">
    <property type="entry name" value="GAL4"/>
    <property type="match status" value="1"/>
</dbReference>